<dbReference type="InterPro" id="IPR022966">
    <property type="entry name" value="RNase_II/R_CS"/>
</dbReference>
<dbReference type="GO" id="GO:0000175">
    <property type="term" value="F:3'-5'-RNA exonuclease activity"/>
    <property type="evidence" value="ECO:0007669"/>
    <property type="project" value="TreeGrafter"/>
</dbReference>
<name>A0A6M2D799_RHIMP</name>
<dbReference type="GO" id="GO:0010587">
    <property type="term" value="P:miRNA catabolic process"/>
    <property type="evidence" value="ECO:0007669"/>
    <property type="project" value="TreeGrafter"/>
</dbReference>
<dbReference type="InterPro" id="IPR041093">
    <property type="entry name" value="Dis3l2-like_C"/>
</dbReference>
<dbReference type="AlphaFoldDB" id="A0A6M2D799"/>
<reference evidence="3" key="1">
    <citation type="submission" date="2019-09" db="EMBL/GenBank/DDBJ databases">
        <title>Organ-specific transcriptomic study of the physiology of the cattle tick, Rhipicephalus microplus.</title>
        <authorList>
            <person name="Tirloni L."/>
            <person name="Braz G."/>
            <person name="Gandara A.C.P."/>
            <person name="Sabadin G.A."/>
            <person name="da Silva R.M."/>
            <person name="Guizzo M.G."/>
            <person name="Machado J.A."/>
            <person name="Costa E.P."/>
            <person name="Gomes H.F."/>
            <person name="Moraes J."/>
            <person name="Mota M.B.S."/>
            <person name="Mesquita R.D."/>
            <person name="Alvarenga P.H."/>
            <person name="Alves F."/>
            <person name="Seixas A."/>
            <person name="da Fonseca R.N."/>
            <person name="Fogaca A."/>
            <person name="Logullo C."/>
            <person name="Tanaka A."/>
            <person name="Daffre S."/>
            <person name="Termignoni C."/>
            <person name="Vaz I.S.Jr."/>
            <person name="Oliveira P.L."/>
            <person name="Ribeiro J.M."/>
        </authorList>
    </citation>
    <scope>NUCLEOTIDE SEQUENCE</scope>
    <source>
        <strain evidence="3">Porto Alegre</strain>
    </source>
</reference>
<dbReference type="Gene3D" id="2.40.50.140">
    <property type="entry name" value="Nucleic acid-binding proteins"/>
    <property type="match status" value="1"/>
</dbReference>
<feature type="domain" description="DIS3L2 C-terminal" evidence="2">
    <location>
        <begin position="120"/>
        <end position="209"/>
    </location>
</feature>
<proteinExistence type="predicted"/>
<dbReference type="PANTHER" id="PTHR23355:SF9">
    <property type="entry name" value="DIS3-LIKE EXONUCLEASE 2"/>
    <property type="match status" value="1"/>
</dbReference>
<dbReference type="InterPro" id="IPR050180">
    <property type="entry name" value="RNR_Ribonuclease"/>
</dbReference>
<feature type="domain" description="RNB" evidence="1">
    <location>
        <begin position="12"/>
        <end position="73"/>
    </location>
</feature>
<dbReference type="VEuPathDB" id="VectorBase:LOC119168780"/>
<sequence>MVGTDELSQAKLNVLTHLLSKPMKMAVYFCAGRREDPLSFSHYALNVPLYTHFTSPIRRYADIVVHRQLAAALGCGPAVALSASELQSVADHCNDNKYKARTVQELSVDLFLHAFVEQCGSLEDKAMVVAVLEHAFDVLALSVGMVKRVYCDKLGVKWFHHSTEGGRNTIELHYQSSQSPNEVVVLNIGVFQLVNVLITVVPNDPLKYQVVLKLPPFTVPVVPIKKEDNGRRHQKR</sequence>
<dbReference type="PANTHER" id="PTHR23355">
    <property type="entry name" value="RIBONUCLEASE"/>
    <property type="match status" value="1"/>
</dbReference>
<accession>A0A6M2D799</accession>
<organism evidence="3">
    <name type="scientific">Rhipicephalus microplus</name>
    <name type="common">Cattle tick</name>
    <name type="synonym">Boophilus microplus</name>
    <dbReference type="NCBI Taxonomy" id="6941"/>
    <lineage>
        <taxon>Eukaryota</taxon>
        <taxon>Metazoa</taxon>
        <taxon>Ecdysozoa</taxon>
        <taxon>Arthropoda</taxon>
        <taxon>Chelicerata</taxon>
        <taxon>Arachnida</taxon>
        <taxon>Acari</taxon>
        <taxon>Parasitiformes</taxon>
        <taxon>Ixodida</taxon>
        <taxon>Ixodoidea</taxon>
        <taxon>Ixodidae</taxon>
        <taxon>Rhipicephalinae</taxon>
        <taxon>Rhipicephalus</taxon>
        <taxon>Boophilus</taxon>
    </lineage>
</organism>
<dbReference type="GO" id="GO:0006402">
    <property type="term" value="P:mRNA catabolic process"/>
    <property type="evidence" value="ECO:0007669"/>
    <property type="project" value="TreeGrafter"/>
</dbReference>
<dbReference type="SUPFAM" id="SSF50249">
    <property type="entry name" value="Nucleic acid-binding proteins"/>
    <property type="match status" value="1"/>
</dbReference>
<evidence type="ECO:0000259" key="2">
    <source>
        <dbReference type="Pfam" id="PF17877"/>
    </source>
</evidence>
<dbReference type="InterPro" id="IPR001900">
    <property type="entry name" value="RNase_II/R"/>
</dbReference>
<dbReference type="Pfam" id="PF00773">
    <property type="entry name" value="RNB"/>
    <property type="match status" value="1"/>
</dbReference>
<protein>
    <submittedName>
        <fullName evidence="3">Uncharacterized protein</fullName>
    </submittedName>
</protein>
<evidence type="ECO:0000259" key="1">
    <source>
        <dbReference type="Pfam" id="PF00773"/>
    </source>
</evidence>
<dbReference type="InterPro" id="IPR012340">
    <property type="entry name" value="NA-bd_OB-fold"/>
</dbReference>
<dbReference type="EMBL" id="GHWJ01009376">
    <property type="protein sequence ID" value="NOV42113.1"/>
    <property type="molecule type" value="Transcribed_RNA"/>
</dbReference>
<dbReference type="PROSITE" id="PS01175">
    <property type="entry name" value="RIBONUCLEASE_II"/>
    <property type="match status" value="1"/>
</dbReference>
<dbReference type="OrthoDB" id="372421at2759"/>
<dbReference type="GO" id="GO:0003723">
    <property type="term" value="F:RNA binding"/>
    <property type="evidence" value="ECO:0007669"/>
    <property type="project" value="InterPro"/>
</dbReference>
<dbReference type="Pfam" id="PF17877">
    <property type="entry name" value="Dis3l2_C_term"/>
    <property type="match status" value="1"/>
</dbReference>
<evidence type="ECO:0000313" key="3">
    <source>
        <dbReference type="EMBL" id="NOV42113.1"/>
    </source>
</evidence>
<dbReference type="GO" id="GO:0000932">
    <property type="term" value="C:P-body"/>
    <property type="evidence" value="ECO:0007669"/>
    <property type="project" value="TreeGrafter"/>
</dbReference>